<name>A0AAP2YX11_9EURY</name>
<sequence length="93" mass="10354">MYNRRDRRTALGSVPDGLERFIDRLGNGDRVGSLEEGGEFDESQRRVVEAGIGPSRSTGESTLARHADSGVEIHPIETRIDWCRFSRRRPGGA</sequence>
<comment type="caution">
    <text evidence="1">The sequence shown here is derived from an EMBL/GenBank/DDBJ whole genome shotgun (WGS) entry which is preliminary data.</text>
</comment>
<evidence type="ECO:0000313" key="2">
    <source>
        <dbReference type="Proteomes" id="UP001321018"/>
    </source>
</evidence>
<organism evidence="1 2">
    <name type="scientific">Natronoglomus mannanivorans</name>
    <dbReference type="NCBI Taxonomy" id="2979990"/>
    <lineage>
        <taxon>Archaea</taxon>
        <taxon>Methanobacteriati</taxon>
        <taxon>Methanobacteriota</taxon>
        <taxon>Stenosarchaea group</taxon>
        <taxon>Halobacteria</taxon>
        <taxon>Halobacteriales</taxon>
        <taxon>Natrialbaceae</taxon>
        <taxon>Natronoglomus</taxon>
    </lineage>
</organism>
<dbReference type="EMBL" id="JAOPKA010000003">
    <property type="protein sequence ID" value="MCU4741072.1"/>
    <property type="molecule type" value="Genomic_DNA"/>
</dbReference>
<dbReference type="AlphaFoldDB" id="A0AAP2YX11"/>
<gene>
    <name evidence="1" type="ORF">OB960_06620</name>
</gene>
<reference evidence="1" key="1">
    <citation type="submission" date="2022-09" db="EMBL/GenBank/DDBJ databases">
        <title>Enrichment on poylsaccharides allowed isolation of novel metabolic and taxonomic groups of Haloarchaea.</title>
        <authorList>
            <person name="Sorokin D.Y."/>
            <person name="Elcheninov A.G."/>
            <person name="Khizhniak T.V."/>
            <person name="Kolganova T.V."/>
            <person name="Kublanov I.V."/>
        </authorList>
    </citation>
    <scope>NUCLEOTIDE SEQUENCE</scope>
    <source>
        <strain evidence="1">AArc-xg1-1</strain>
    </source>
</reference>
<evidence type="ECO:0000313" key="1">
    <source>
        <dbReference type="EMBL" id="MCU4741072.1"/>
    </source>
</evidence>
<protein>
    <submittedName>
        <fullName evidence="1">Uncharacterized protein</fullName>
    </submittedName>
</protein>
<dbReference type="Proteomes" id="UP001321018">
    <property type="component" value="Unassembled WGS sequence"/>
</dbReference>
<accession>A0AAP2YX11</accession>
<dbReference type="RefSeq" id="WP_338002907.1">
    <property type="nucleotide sequence ID" value="NZ_JAOPKA010000003.1"/>
</dbReference>
<proteinExistence type="predicted"/>